<dbReference type="Gene3D" id="3.40.50.620">
    <property type="entry name" value="HUPs"/>
    <property type="match status" value="1"/>
</dbReference>
<dbReference type="PANTHER" id="PTHR11922">
    <property type="entry name" value="GMP SYNTHASE-RELATED"/>
    <property type="match status" value="1"/>
</dbReference>
<feature type="binding site" evidence="8">
    <location>
        <begin position="6"/>
        <end position="12"/>
    </location>
    <ligand>
        <name>ATP</name>
        <dbReference type="ChEBI" id="CHEBI:30616"/>
    </ligand>
</feature>
<comment type="caution">
    <text evidence="10">The sequence shown here is derived from an EMBL/GenBank/DDBJ whole genome shotgun (WGS) entry which is preliminary data.</text>
</comment>
<evidence type="ECO:0000256" key="3">
    <source>
        <dbReference type="ARBA" id="ARBA00022741"/>
    </source>
</evidence>
<dbReference type="AlphaFoldDB" id="W1DLY3"/>
<dbReference type="SUPFAM" id="SSF52402">
    <property type="entry name" value="Adenine nucleotide alpha hydrolases-like"/>
    <property type="match status" value="1"/>
</dbReference>
<dbReference type="GO" id="GO:0003921">
    <property type="term" value="F:GMP synthase activity"/>
    <property type="evidence" value="ECO:0007669"/>
    <property type="project" value="InterPro"/>
</dbReference>
<dbReference type="PROSITE" id="PS51553">
    <property type="entry name" value="GMPS_ATP_PPASE"/>
    <property type="match status" value="1"/>
</dbReference>
<keyword evidence="11" id="KW-1185">Reference proteome</keyword>
<dbReference type="PANTHER" id="PTHR11922:SF2">
    <property type="entry name" value="GMP SYNTHASE [GLUTAMINE-HYDROLYZING]"/>
    <property type="match status" value="1"/>
</dbReference>
<dbReference type="InterPro" id="IPR025777">
    <property type="entry name" value="GMPS_ATP_PPase_dom"/>
</dbReference>
<feature type="domain" description="GMPS ATP-PPase" evidence="9">
    <location>
        <begin position="1"/>
        <end position="110"/>
    </location>
</feature>
<evidence type="ECO:0000256" key="4">
    <source>
        <dbReference type="ARBA" id="ARBA00022749"/>
    </source>
</evidence>
<keyword evidence="2 10" id="KW-0436">Ligase</keyword>
<keyword evidence="7" id="KW-0315">Glutamine amidotransferase</keyword>
<evidence type="ECO:0000256" key="7">
    <source>
        <dbReference type="ARBA" id="ARBA00022962"/>
    </source>
</evidence>
<name>W1DLY3_KLEPN</name>
<keyword evidence="5 8" id="KW-0658">Purine biosynthesis</keyword>
<dbReference type="Pfam" id="PF02540">
    <property type="entry name" value="NAD_synthase"/>
    <property type="match status" value="1"/>
</dbReference>
<protein>
    <recommendedName>
        <fullName evidence="1">GMP synthase [glutamine-hydrolyzing]</fullName>
    </recommendedName>
</protein>
<evidence type="ECO:0000313" key="11">
    <source>
        <dbReference type="Proteomes" id="UP000019183"/>
    </source>
</evidence>
<evidence type="ECO:0000259" key="9">
    <source>
        <dbReference type="PROSITE" id="PS51553"/>
    </source>
</evidence>
<dbReference type="GO" id="GO:0005524">
    <property type="term" value="F:ATP binding"/>
    <property type="evidence" value="ECO:0007669"/>
    <property type="project" value="UniProtKB-UniRule"/>
</dbReference>
<reference evidence="10" key="1">
    <citation type="submission" date="2013-10" db="EMBL/GenBank/DDBJ databases">
        <title>Antibiotic resistance diversity of beta-lactamase producers in the General Hospital Vienna.</title>
        <authorList>
            <person name="Barisic I."/>
            <person name="Mitteregger D."/>
            <person name="Hirschl A.M."/>
            <person name="Noehammer C."/>
            <person name="Wiesinger-Mayr H."/>
        </authorList>
    </citation>
    <scope>NUCLEOTIDE SEQUENCE [LARGE SCALE GENOMIC DNA]</scope>
    <source>
        <strain evidence="10">IS43</strain>
    </source>
</reference>
<evidence type="ECO:0000256" key="2">
    <source>
        <dbReference type="ARBA" id="ARBA00022598"/>
    </source>
</evidence>
<dbReference type="GO" id="GO:0016740">
    <property type="term" value="F:transferase activity"/>
    <property type="evidence" value="ECO:0007669"/>
    <property type="project" value="UniProtKB-KW"/>
</dbReference>
<sequence length="110" mass="12020">MILGLSGGVDSSVTAMLLHRAIGKNLTCVFVDNGLLRLNEAQQVMEMFGDHFGLNIVHVEGEQRFLDALAGESDPEAKRKIIGRVFRGSVRRRSAEAGRRQMAGAGYHLP</sequence>
<dbReference type="InterPro" id="IPR022310">
    <property type="entry name" value="NAD/GMP_synthase"/>
</dbReference>
<dbReference type="Proteomes" id="UP000019183">
    <property type="component" value="Unassembled WGS sequence"/>
</dbReference>
<keyword evidence="3 8" id="KW-0547">Nucleotide-binding</keyword>
<evidence type="ECO:0000256" key="1">
    <source>
        <dbReference type="ARBA" id="ARBA00021562"/>
    </source>
</evidence>
<keyword evidence="6 8" id="KW-0067">ATP-binding</keyword>
<dbReference type="InterPro" id="IPR014729">
    <property type="entry name" value="Rossmann-like_a/b/a_fold"/>
</dbReference>
<evidence type="ECO:0000256" key="6">
    <source>
        <dbReference type="ARBA" id="ARBA00022840"/>
    </source>
</evidence>
<evidence type="ECO:0000256" key="8">
    <source>
        <dbReference type="PROSITE-ProRule" id="PRU00886"/>
    </source>
</evidence>
<evidence type="ECO:0000313" key="10">
    <source>
        <dbReference type="EMBL" id="CDL09720.1"/>
    </source>
</evidence>
<keyword evidence="4 8" id="KW-0332">GMP biosynthesis</keyword>
<evidence type="ECO:0000256" key="5">
    <source>
        <dbReference type="ARBA" id="ARBA00022755"/>
    </source>
</evidence>
<dbReference type="EMBL" id="CBWK010000395">
    <property type="protein sequence ID" value="CDL09720.1"/>
    <property type="molecule type" value="Genomic_DNA"/>
</dbReference>
<dbReference type="GO" id="GO:0005829">
    <property type="term" value="C:cytosol"/>
    <property type="evidence" value="ECO:0007669"/>
    <property type="project" value="TreeGrafter"/>
</dbReference>
<proteinExistence type="predicted"/>
<accession>W1DLY3</accession>
<organism evidence="10 11">
    <name type="scientific">Klebsiella pneumoniae IS43</name>
    <dbReference type="NCBI Taxonomy" id="1432552"/>
    <lineage>
        <taxon>Bacteria</taxon>
        <taxon>Pseudomonadati</taxon>
        <taxon>Pseudomonadota</taxon>
        <taxon>Gammaproteobacteria</taxon>
        <taxon>Enterobacterales</taxon>
        <taxon>Enterobacteriaceae</taxon>
        <taxon>Klebsiella/Raoultella group</taxon>
        <taxon>Klebsiella</taxon>
        <taxon>Klebsiella pneumoniae complex</taxon>
    </lineage>
</organism>